<dbReference type="InterPro" id="IPR000792">
    <property type="entry name" value="Tscrpt_reg_LuxR_C"/>
</dbReference>
<dbReference type="CDD" id="cd06170">
    <property type="entry name" value="LuxR_C_like"/>
    <property type="match status" value="1"/>
</dbReference>
<comment type="caution">
    <text evidence="5">The sequence shown here is derived from an EMBL/GenBank/DDBJ whole genome shotgun (WGS) entry which is preliminary data.</text>
</comment>
<dbReference type="STRING" id="1192034.CAP_5882"/>
<evidence type="ECO:0000256" key="2">
    <source>
        <dbReference type="ARBA" id="ARBA00023125"/>
    </source>
</evidence>
<proteinExistence type="predicted"/>
<dbReference type="PANTHER" id="PTHR44688">
    <property type="entry name" value="DNA-BINDING TRANSCRIPTIONAL ACTIVATOR DEVR_DOSR"/>
    <property type="match status" value="1"/>
</dbReference>
<dbReference type="InterPro" id="IPR036388">
    <property type="entry name" value="WH-like_DNA-bd_sf"/>
</dbReference>
<evidence type="ECO:0000313" key="6">
    <source>
        <dbReference type="Proteomes" id="UP000019678"/>
    </source>
</evidence>
<keyword evidence="3" id="KW-0804">Transcription</keyword>
<dbReference type="Gene3D" id="1.10.10.10">
    <property type="entry name" value="Winged helix-like DNA-binding domain superfamily/Winged helix DNA-binding domain"/>
    <property type="match status" value="1"/>
</dbReference>
<dbReference type="Pfam" id="PF00196">
    <property type="entry name" value="GerE"/>
    <property type="match status" value="1"/>
</dbReference>
<dbReference type="GO" id="GO:0006355">
    <property type="term" value="P:regulation of DNA-templated transcription"/>
    <property type="evidence" value="ECO:0007669"/>
    <property type="project" value="InterPro"/>
</dbReference>
<dbReference type="GO" id="GO:0003677">
    <property type="term" value="F:DNA binding"/>
    <property type="evidence" value="ECO:0007669"/>
    <property type="project" value="UniProtKB-KW"/>
</dbReference>
<evidence type="ECO:0000256" key="3">
    <source>
        <dbReference type="ARBA" id="ARBA00023163"/>
    </source>
</evidence>
<evidence type="ECO:0000256" key="1">
    <source>
        <dbReference type="ARBA" id="ARBA00023015"/>
    </source>
</evidence>
<gene>
    <name evidence="5" type="ORF">CAP_5882</name>
</gene>
<dbReference type="PROSITE" id="PS50043">
    <property type="entry name" value="HTH_LUXR_2"/>
    <property type="match status" value="1"/>
</dbReference>
<keyword evidence="2" id="KW-0238">DNA-binding</keyword>
<accession>A0A017TGT9</accession>
<dbReference type="AlphaFoldDB" id="A0A017TGT9"/>
<dbReference type="Proteomes" id="UP000019678">
    <property type="component" value="Unassembled WGS sequence"/>
</dbReference>
<dbReference type="PANTHER" id="PTHR44688:SF16">
    <property type="entry name" value="DNA-BINDING TRANSCRIPTIONAL ACTIVATOR DEVR_DOSR"/>
    <property type="match status" value="1"/>
</dbReference>
<evidence type="ECO:0000313" key="5">
    <source>
        <dbReference type="EMBL" id="EYF08122.1"/>
    </source>
</evidence>
<organism evidence="5 6">
    <name type="scientific">Chondromyces apiculatus DSM 436</name>
    <dbReference type="NCBI Taxonomy" id="1192034"/>
    <lineage>
        <taxon>Bacteria</taxon>
        <taxon>Pseudomonadati</taxon>
        <taxon>Myxococcota</taxon>
        <taxon>Polyangia</taxon>
        <taxon>Polyangiales</taxon>
        <taxon>Polyangiaceae</taxon>
        <taxon>Chondromyces</taxon>
    </lineage>
</organism>
<dbReference type="EMBL" id="ASRX01000005">
    <property type="protein sequence ID" value="EYF08122.1"/>
    <property type="molecule type" value="Genomic_DNA"/>
</dbReference>
<dbReference type="SMART" id="SM00421">
    <property type="entry name" value="HTH_LUXR"/>
    <property type="match status" value="1"/>
</dbReference>
<keyword evidence="6" id="KW-1185">Reference proteome</keyword>
<reference evidence="5 6" key="1">
    <citation type="submission" date="2013-05" db="EMBL/GenBank/DDBJ databases">
        <title>Genome assembly of Chondromyces apiculatus DSM 436.</title>
        <authorList>
            <person name="Sharma G."/>
            <person name="Khatri I."/>
            <person name="Kaur C."/>
            <person name="Mayilraj S."/>
            <person name="Subramanian S."/>
        </authorList>
    </citation>
    <scope>NUCLEOTIDE SEQUENCE [LARGE SCALE GENOMIC DNA]</scope>
    <source>
        <strain evidence="5 6">DSM 436</strain>
    </source>
</reference>
<dbReference type="SUPFAM" id="SSF46894">
    <property type="entry name" value="C-terminal effector domain of the bipartite response regulators"/>
    <property type="match status" value="1"/>
</dbReference>
<protein>
    <recommendedName>
        <fullName evidence="4">HTH luxR-type domain-containing protein</fullName>
    </recommendedName>
</protein>
<evidence type="ECO:0000259" key="4">
    <source>
        <dbReference type="PROSITE" id="PS50043"/>
    </source>
</evidence>
<keyword evidence="1" id="KW-0805">Transcription regulation</keyword>
<sequence>MAACPSVEEIVRSVHHQRTAERVAWSPDERKVIKDARRTLASLHPAVSIEKIFATIQSCYPFEGAMFESYVPFERTEVTDTLYDVSDAFMDRVAHAAEIDPTVDIVSRLPEGTAARVTDCFAVPALLELEFFQAIFTDQEFDASSFLTLSVGPATRPHENIALYMFHGKGERRPTWRQCRLLEVLCGDIKAALQRLKLPLLPHEPIRYHVLRAEQTGYVILGHDLTIIESNTRSHVIAAGYVAAKGSVRSVGPPLSQLMQRILQAKTGSPGARLPLVRRDGGASLQVHVYPLGKELTGFEECVWLVELTERPWVEERARGARRKLTARQQQIASLLAMTGLSYKEIAAQMGISEGTMRVHARSIYRAVGVSSRPELMARWR</sequence>
<name>A0A017TGT9_9BACT</name>
<feature type="domain" description="HTH luxR-type" evidence="4">
    <location>
        <begin position="318"/>
        <end position="381"/>
    </location>
</feature>
<dbReference type="InterPro" id="IPR016032">
    <property type="entry name" value="Sig_transdc_resp-reg_C-effctor"/>
</dbReference>